<evidence type="ECO:0000259" key="5">
    <source>
        <dbReference type="Pfam" id="PF10433"/>
    </source>
</evidence>
<feature type="domain" description="RSE1/DDB1/CPSF1 C-terminal" evidence="4">
    <location>
        <begin position="941"/>
        <end position="1312"/>
    </location>
</feature>
<proteinExistence type="predicted"/>
<dbReference type="Pfam" id="PF10433">
    <property type="entry name" value="Beta-prop_RSE1_1st"/>
    <property type="match status" value="1"/>
</dbReference>
<feature type="region of interest" description="Disordered" evidence="3">
    <location>
        <begin position="1"/>
        <end position="25"/>
    </location>
</feature>
<dbReference type="GO" id="GO:0003676">
    <property type="term" value="F:nucleic acid binding"/>
    <property type="evidence" value="ECO:0007669"/>
    <property type="project" value="InterPro"/>
</dbReference>
<evidence type="ECO:0000256" key="2">
    <source>
        <dbReference type="ARBA" id="ARBA00023242"/>
    </source>
</evidence>
<comment type="caution">
    <text evidence="7">The sequence shown here is derived from an EMBL/GenBank/DDBJ whole genome shotgun (WGS) entry which is preliminary data.</text>
</comment>
<dbReference type="PANTHER" id="PTHR10644">
    <property type="entry name" value="DNA REPAIR/RNA PROCESSING CPSF FAMILY"/>
    <property type="match status" value="1"/>
</dbReference>
<dbReference type="Pfam" id="PF23726">
    <property type="entry name" value="Beta-prop_RSE1_2nd"/>
    <property type="match status" value="1"/>
</dbReference>
<dbReference type="InterPro" id="IPR050358">
    <property type="entry name" value="RSE1/DDB1/CFT1"/>
</dbReference>
<dbReference type="InterPro" id="IPR015943">
    <property type="entry name" value="WD40/YVTN_repeat-like_dom_sf"/>
</dbReference>
<feature type="domain" description="RSE1/DDB1/CPSF1 second beta-propeller" evidence="6">
    <location>
        <begin position="504"/>
        <end position="898"/>
    </location>
</feature>
<dbReference type="InterPro" id="IPR004871">
    <property type="entry name" value="RSE1/DDB1/CPSF1_C"/>
</dbReference>
<dbReference type="InterPro" id="IPR018846">
    <property type="entry name" value="Beta-prop_RSE1/DDB1/CPSF1_1st"/>
</dbReference>
<name>A0AA42AST7_PAPNU</name>
<evidence type="ECO:0000313" key="7">
    <source>
        <dbReference type="EMBL" id="MCL7039945.1"/>
    </source>
</evidence>
<organism evidence="7 8">
    <name type="scientific">Papaver nudicaule</name>
    <name type="common">Iceland poppy</name>
    <dbReference type="NCBI Taxonomy" id="74823"/>
    <lineage>
        <taxon>Eukaryota</taxon>
        <taxon>Viridiplantae</taxon>
        <taxon>Streptophyta</taxon>
        <taxon>Embryophyta</taxon>
        <taxon>Tracheophyta</taxon>
        <taxon>Spermatophyta</taxon>
        <taxon>Magnoliopsida</taxon>
        <taxon>Ranunculales</taxon>
        <taxon>Papaveraceae</taxon>
        <taxon>Papaveroideae</taxon>
        <taxon>Papaver</taxon>
    </lineage>
</organism>
<evidence type="ECO:0000256" key="3">
    <source>
        <dbReference type="SAM" id="MobiDB-lite"/>
    </source>
</evidence>
<feature type="domain" description="RSE1/DDB1/CPSF1 first beta-propeller" evidence="5">
    <location>
        <begin position="42"/>
        <end position="454"/>
    </location>
</feature>
<dbReference type="Proteomes" id="UP001177140">
    <property type="component" value="Unassembled WGS sequence"/>
</dbReference>
<sequence length="1360" mass="148657">MGSLDEDSSSTAAIGSQSRSSSNHSEEGIHYLAKCVLRGSAVLHAVYGHIRSSSSFDIVFGKETSIELVVVGEDGVVQSVCEQTVFGIIKDLAILRRSQPNTQEPRKDLLVVLSDSGKLSFLKFCNEMHRFFPVSHFQLSNPGNSRRQLGHMLAVDNNGCFVAVSAFEERLALFSVSMLDDISIIDKNIFYPPESEGDIPSAVQDVHGTNISGTIWSMCFISKDVIQSSKGENNATLAIVLNRTGAASNELVLLEWDARENAVHVVSQYIEAESLATNIVEVPYSYGFAVLFRVGDALLMDLRDPHNPRCVHKIGLGLLTIAIEDQNDDVAVRALLELGMEINKGDDPMNIDNENGQGTTLSKSMCSWSWEPGHNSNPMMMVSLDSGELLTLEILFESDSCKMNLSEPLYKCLPCKTLLLVQGGFVVALTEMGDGIVLQFENGKLSYTSPVQNIAPVLDSVVDYQDDKQDQMFACCGVSPGGSLRIIRSGISVEKLLQTAPIYQGITGTWTLRMKVLDSFDSFLVLSFVEETRVLSVGLSFSDVTDAVGFQPDACTLACGLIGDGLLVQIHRNAVRLCLPTTVAHPEGIPLSAPICTSWYPENVNISLGAVGQNMIIVATSNPCFLFILGARSLSAYHYEIYEMQHVRLQNEVSCISIPQRISKFKSSTSVASLPTVSKPGCDLPIGVEISDIFVIGTHRPSVEIVSFVPEEGLRIVASGNISLSNTLGTAISGCVPQDVRLVLVDRLYVLSGLRNGMLLRFEWPNMSALSPALELSKQRPVMISNAVTSFASPSSGNDQCRDTSIPEKAEKTPIHLELIATRRIGVTPVFLVPLCDSLDSDILALSDRPWLLLTARHSLSFTSISFQPATHVTPVCSMDCPKGILFVAENSLHLVEMVHSKRLNVQKFSLGGTPRKVVYHSESRLLLVMRTELSGDSCSSDICCVDPLSGSMLSSFKLEPGEIGKSMQLVKIGDERVLVVGTNRFGGQAIMHTGEAESSKGRLLVLCLEHSLSSVNSSFREIVGYATEQLSSSSLCSSPEDNGFEGVKLEETEVWQLVLAYQTIIPGVVLAVCPYLDRYFLASAGNFFYLYGFVNENPQRVRRLAYARTRFTITCLASQYTRIVVGDCRDGVLFYSYDEEPRRLKQLYCDPVQRLVADCTLMDMDTAVVSDRKGNLTVLSCPNRLEDNASPECNLTLCCSYYIGETAMSIRKGSYSFKLPVDDTLKGCDVADTILNSSHNSIVASTMLGSVMVFIAISREEFELLKAVQAKLVIHPLTAPILGNDHNEFRGRGSPAGVSKMLDGDMLTQFLELTSLQQESVLAVPFFLKETGASISMAQKSISVNQVVRLLERVHYALN</sequence>
<comment type="subcellular location">
    <subcellularLocation>
        <location evidence="1">Nucleus</location>
    </subcellularLocation>
</comment>
<evidence type="ECO:0000259" key="4">
    <source>
        <dbReference type="Pfam" id="PF03178"/>
    </source>
</evidence>
<dbReference type="EMBL" id="JAJJMA010206789">
    <property type="protein sequence ID" value="MCL7039945.1"/>
    <property type="molecule type" value="Genomic_DNA"/>
</dbReference>
<evidence type="ECO:0000256" key="1">
    <source>
        <dbReference type="ARBA" id="ARBA00004123"/>
    </source>
</evidence>
<dbReference type="InterPro" id="IPR058543">
    <property type="entry name" value="Beta-prop_RSE1/DDB1/CPSF1_2nd"/>
</dbReference>
<evidence type="ECO:0000259" key="6">
    <source>
        <dbReference type="Pfam" id="PF23726"/>
    </source>
</evidence>
<dbReference type="GO" id="GO:0005634">
    <property type="term" value="C:nucleus"/>
    <property type="evidence" value="ECO:0007669"/>
    <property type="project" value="UniProtKB-SubCell"/>
</dbReference>
<keyword evidence="2" id="KW-0539">Nucleus</keyword>
<reference evidence="7" key="1">
    <citation type="submission" date="2022-03" db="EMBL/GenBank/DDBJ databases">
        <title>A functionally conserved STORR gene fusion in Papaver species that diverged 16.8 million years ago.</title>
        <authorList>
            <person name="Catania T."/>
        </authorList>
    </citation>
    <scope>NUCLEOTIDE SEQUENCE</scope>
    <source>
        <strain evidence="7">S-191538</strain>
    </source>
</reference>
<dbReference type="Pfam" id="PF03178">
    <property type="entry name" value="CPSF_A"/>
    <property type="match status" value="1"/>
</dbReference>
<dbReference type="Gene3D" id="2.130.10.10">
    <property type="entry name" value="YVTN repeat-like/Quinoprotein amine dehydrogenase"/>
    <property type="match status" value="2"/>
</dbReference>
<evidence type="ECO:0000313" key="8">
    <source>
        <dbReference type="Proteomes" id="UP001177140"/>
    </source>
</evidence>
<keyword evidence="8" id="KW-1185">Reference proteome</keyword>
<gene>
    <name evidence="7" type="ORF">MKW94_000800</name>
</gene>
<accession>A0AA42AST7</accession>
<protein>
    <submittedName>
        <fullName evidence="7">Uncharacterized protein</fullName>
    </submittedName>
</protein>